<dbReference type="RefSeq" id="WP_083407005.1">
    <property type="nucleotide sequence ID" value="NZ_LT629971.1"/>
</dbReference>
<reference evidence="3" key="1">
    <citation type="submission" date="2016-10" db="EMBL/GenBank/DDBJ databases">
        <authorList>
            <person name="Varghese N."/>
            <person name="Submissions S."/>
        </authorList>
    </citation>
    <scope>NUCLEOTIDE SEQUENCE [LARGE SCALE GENOMIC DNA]</scope>
    <source>
        <strain evidence="3">DSM 45405</strain>
    </source>
</reference>
<dbReference type="Proteomes" id="UP000182915">
    <property type="component" value="Chromosome I"/>
</dbReference>
<proteinExistence type="predicted"/>
<gene>
    <name evidence="2" type="ORF">SAMN04489835_2016</name>
</gene>
<name>A0A1H6JPI5_MYCRU</name>
<dbReference type="EMBL" id="LT629971">
    <property type="protein sequence ID" value="SEH61218.1"/>
    <property type="molecule type" value="Genomic_DNA"/>
</dbReference>
<accession>A0A1H6JPI5</accession>
<evidence type="ECO:0000259" key="1">
    <source>
        <dbReference type="Pfam" id="PF11575"/>
    </source>
</evidence>
<organism evidence="2 3">
    <name type="scientific">Mycolicibacterium rutilum</name>
    <name type="common">Mycobacterium rutilum</name>
    <dbReference type="NCBI Taxonomy" id="370526"/>
    <lineage>
        <taxon>Bacteria</taxon>
        <taxon>Bacillati</taxon>
        <taxon>Actinomycetota</taxon>
        <taxon>Actinomycetes</taxon>
        <taxon>Mycobacteriales</taxon>
        <taxon>Mycobacteriaceae</taxon>
        <taxon>Mycolicibacterium</taxon>
    </lineage>
</organism>
<dbReference type="AlphaFoldDB" id="A0A1H6JPI5"/>
<sequence length="220" mass="23367">MRISAELSDIARLGGFFAIAVGGRTAGWQPITRCYTDGFADLVEATAQRSGTTDRRAAASLVQFSLASRLWSPAIACAVSHGIVPDFIGLHRADGSADLLLPAPTGVRVDSEQQLVQALYEAAVQRNLEPFADGLGVKLAPGLLYGNAASAMVAATHSLYGMRPDLRDHATRVARALLQTGKLADTGTVKGNLAFRRRSCCLYYRIADGSKCADCGLVKR</sequence>
<dbReference type="OrthoDB" id="3290158at2"/>
<dbReference type="InterPro" id="IPR024726">
    <property type="entry name" value="FhuF_C"/>
</dbReference>
<dbReference type="Pfam" id="PF11575">
    <property type="entry name" value="FhuF_C"/>
    <property type="match status" value="1"/>
</dbReference>
<protein>
    <submittedName>
        <fullName evidence="2">FhuF 2Fe-2S C-terminal domain-containing protein</fullName>
    </submittedName>
</protein>
<evidence type="ECO:0000313" key="2">
    <source>
        <dbReference type="EMBL" id="SEH61218.1"/>
    </source>
</evidence>
<feature type="domain" description="Ferric siderophore reductase C-terminal" evidence="1">
    <location>
        <begin position="197"/>
        <end position="215"/>
    </location>
</feature>
<evidence type="ECO:0000313" key="3">
    <source>
        <dbReference type="Proteomes" id="UP000182915"/>
    </source>
</evidence>
<dbReference type="GO" id="GO:0051537">
    <property type="term" value="F:2 iron, 2 sulfur cluster binding"/>
    <property type="evidence" value="ECO:0007669"/>
    <property type="project" value="InterPro"/>
</dbReference>
<keyword evidence="3" id="KW-1185">Reference proteome</keyword>
<dbReference type="STRING" id="370526.SAMN04489835_2016"/>